<organism evidence="1 2">
    <name type="scientific">Aspergillus violaceofuscus (strain CBS 115571)</name>
    <dbReference type="NCBI Taxonomy" id="1450538"/>
    <lineage>
        <taxon>Eukaryota</taxon>
        <taxon>Fungi</taxon>
        <taxon>Dikarya</taxon>
        <taxon>Ascomycota</taxon>
        <taxon>Pezizomycotina</taxon>
        <taxon>Eurotiomycetes</taxon>
        <taxon>Eurotiomycetidae</taxon>
        <taxon>Eurotiales</taxon>
        <taxon>Aspergillaceae</taxon>
        <taxon>Aspergillus</taxon>
    </lineage>
</organism>
<reference evidence="1 2" key="1">
    <citation type="submission" date="2018-02" db="EMBL/GenBank/DDBJ databases">
        <title>The genomes of Aspergillus section Nigri reveals drivers in fungal speciation.</title>
        <authorList>
            <consortium name="DOE Joint Genome Institute"/>
            <person name="Vesth T.C."/>
            <person name="Nybo J."/>
            <person name="Theobald S."/>
            <person name="Brandl J."/>
            <person name="Frisvad J.C."/>
            <person name="Nielsen K.F."/>
            <person name="Lyhne E.K."/>
            <person name="Kogle M.E."/>
            <person name="Kuo A."/>
            <person name="Riley R."/>
            <person name="Clum A."/>
            <person name="Nolan M."/>
            <person name="Lipzen A."/>
            <person name="Salamov A."/>
            <person name="Henrissat B."/>
            <person name="Wiebenga A."/>
            <person name="De vries R.P."/>
            <person name="Grigoriev I.V."/>
            <person name="Mortensen U.H."/>
            <person name="Andersen M.R."/>
            <person name="Baker S.E."/>
        </authorList>
    </citation>
    <scope>NUCLEOTIDE SEQUENCE [LARGE SCALE GENOMIC DNA]</scope>
    <source>
        <strain evidence="1 2">CBS 115571</strain>
    </source>
</reference>
<dbReference type="Proteomes" id="UP000249829">
    <property type="component" value="Unassembled WGS sequence"/>
</dbReference>
<dbReference type="AlphaFoldDB" id="A0A2V5H7T7"/>
<sequence>MIVPAVSQLISLMLPTNVSGSRIDLRQIRQVLPVSLDSKLHHLRQTILSNDAGGRNLGRLFSAKDAFTTSTHLPMPPYLSHSLFYLQA</sequence>
<accession>A0A2V5H7T7</accession>
<keyword evidence="2" id="KW-1185">Reference proteome</keyword>
<evidence type="ECO:0000313" key="1">
    <source>
        <dbReference type="EMBL" id="PYI19631.1"/>
    </source>
</evidence>
<gene>
    <name evidence="1" type="ORF">BO99DRAFT_137843</name>
</gene>
<dbReference type="EMBL" id="KZ825133">
    <property type="protein sequence ID" value="PYI19631.1"/>
    <property type="molecule type" value="Genomic_DNA"/>
</dbReference>
<evidence type="ECO:0000313" key="2">
    <source>
        <dbReference type="Proteomes" id="UP000249829"/>
    </source>
</evidence>
<protein>
    <submittedName>
        <fullName evidence="1">Uncharacterized protein</fullName>
    </submittedName>
</protein>
<proteinExistence type="predicted"/>
<name>A0A2V5H7T7_ASPV1</name>